<protein>
    <submittedName>
        <fullName evidence="1">Uncharacterized protein</fullName>
    </submittedName>
</protein>
<evidence type="ECO:0000313" key="1">
    <source>
        <dbReference type="EMBL" id="MBA4678000.1"/>
    </source>
</evidence>
<sequence length="136" mass="15203">MASYVSAYLAGEGGLCNRISGWSHESKQWKFPQCLYRGTGSFISKSSSVTQMDNFQQFLMTCIASVKYIKVAETVFNKITQKNTASGTATQMSAARMATVSSLKLRLHAVCRSNQLSQMTFYWELLFAVPDFIVKL</sequence>
<dbReference type="AlphaFoldDB" id="A0A7C9EVX0"/>
<organism evidence="1">
    <name type="scientific">Opuntia streptacantha</name>
    <name type="common">Prickly pear cactus</name>
    <name type="synonym">Opuntia cardona</name>
    <dbReference type="NCBI Taxonomy" id="393608"/>
    <lineage>
        <taxon>Eukaryota</taxon>
        <taxon>Viridiplantae</taxon>
        <taxon>Streptophyta</taxon>
        <taxon>Embryophyta</taxon>
        <taxon>Tracheophyta</taxon>
        <taxon>Spermatophyta</taxon>
        <taxon>Magnoliopsida</taxon>
        <taxon>eudicotyledons</taxon>
        <taxon>Gunneridae</taxon>
        <taxon>Pentapetalae</taxon>
        <taxon>Caryophyllales</taxon>
        <taxon>Cactineae</taxon>
        <taxon>Cactaceae</taxon>
        <taxon>Opuntioideae</taxon>
        <taxon>Opuntia</taxon>
    </lineage>
</organism>
<reference evidence="1" key="1">
    <citation type="journal article" date="2013" name="J. Plant Res.">
        <title>Effect of fungi and light on seed germination of three Opuntia species from semiarid lands of central Mexico.</title>
        <authorList>
            <person name="Delgado-Sanchez P."/>
            <person name="Jimenez-Bremont J.F."/>
            <person name="Guerrero-Gonzalez Mde L."/>
            <person name="Flores J."/>
        </authorList>
    </citation>
    <scope>NUCLEOTIDE SEQUENCE</scope>
    <source>
        <tissue evidence="1">Cladode</tissue>
    </source>
</reference>
<dbReference type="EMBL" id="GISG01277202">
    <property type="protein sequence ID" value="MBA4678000.1"/>
    <property type="molecule type" value="Transcribed_RNA"/>
</dbReference>
<reference evidence="1" key="2">
    <citation type="submission" date="2020-07" db="EMBL/GenBank/DDBJ databases">
        <authorList>
            <person name="Vera ALvarez R."/>
            <person name="Arias-Moreno D.M."/>
            <person name="Jimenez-Jacinto V."/>
            <person name="Jimenez-Bremont J.F."/>
            <person name="Swaminathan K."/>
            <person name="Moose S.P."/>
            <person name="Guerrero-Gonzalez M.L."/>
            <person name="Marino-Ramirez L."/>
            <person name="Landsman D."/>
            <person name="Rodriguez-Kessler M."/>
            <person name="Delgado-Sanchez P."/>
        </authorList>
    </citation>
    <scope>NUCLEOTIDE SEQUENCE</scope>
    <source>
        <tissue evidence="1">Cladode</tissue>
    </source>
</reference>
<accession>A0A7C9EVX0</accession>
<name>A0A7C9EVX0_OPUST</name>
<proteinExistence type="predicted"/>